<feature type="region of interest" description="Disordered" evidence="7">
    <location>
        <begin position="545"/>
        <end position="582"/>
    </location>
</feature>
<feature type="compositionally biased region" description="Basic and acidic residues" evidence="7">
    <location>
        <begin position="569"/>
        <end position="579"/>
    </location>
</feature>
<keyword evidence="6" id="KW-0460">Magnesium</keyword>
<feature type="domain" description="PAP-associated" evidence="8">
    <location>
        <begin position="305"/>
        <end position="365"/>
    </location>
</feature>
<dbReference type="GO" id="GO:0046872">
    <property type="term" value="F:metal ion binding"/>
    <property type="evidence" value="ECO:0007669"/>
    <property type="project" value="UniProtKB-KW"/>
</dbReference>
<feature type="region of interest" description="Disordered" evidence="7">
    <location>
        <begin position="432"/>
        <end position="509"/>
    </location>
</feature>
<dbReference type="GO" id="GO:0005730">
    <property type="term" value="C:nucleolus"/>
    <property type="evidence" value="ECO:0007669"/>
    <property type="project" value="TreeGrafter"/>
</dbReference>
<dbReference type="Gene3D" id="1.10.1410.10">
    <property type="match status" value="1"/>
</dbReference>
<dbReference type="GO" id="GO:0003729">
    <property type="term" value="F:mRNA binding"/>
    <property type="evidence" value="ECO:0007669"/>
    <property type="project" value="TreeGrafter"/>
</dbReference>
<dbReference type="GO" id="GO:0031499">
    <property type="term" value="C:TRAMP complex"/>
    <property type="evidence" value="ECO:0007669"/>
    <property type="project" value="TreeGrafter"/>
</dbReference>
<gene>
    <name evidence="10" type="ORF">g.19360</name>
</gene>
<organism evidence="10">
    <name type="scientific">Clastoptera arizonana</name>
    <name type="common">Arizona spittle bug</name>
    <dbReference type="NCBI Taxonomy" id="38151"/>
    <lineage>
        <taxon>Eukaryota</taxon>
        <taxon>Metazoa</taxon>
        <taxon>Ecdysozoa</taxon>
        <taxon>Arthropoda</taxon>
        <taxon>Hexapoda</taxon>
        <taxon>Insecta</taxon>
        <taxon>Pterygota</taxon>
        <taxon>Neoptera</taxon>
        <taxon>Paraneoptera</taxon>
        <taxon>Hemiptera</taxon>
        <taxon>Auchenorrhyncha</taxon>
        <taxon>Cercopoidea</taxon>
        <taxon>Clastopteridae</taxon>
        <taxon>Clastoptera</taxon>
    </lineage>
</organism>
<dbReference type="SUPFAM" id="SSF81631">
    <property type="entry name" value="PAP/OAS1 substrate-binding domain"/>
    <property type="match status" value="1"/>
</dbReference>
<protein>
    <recommendedName>
        <fullName evidence="3">polynucleotide adenylyltransferase</fullName>
        <ecNumber evidence="3">2.7.7.19</ecNumber>
    </recommendedName>
</protein>
<dbReference type="Pfam" id="PF22600">
    <property type="entry name" value="MTPAP-like_central"/>
    <property type="match status" value="1"/>
</dbReference>
<evidence type="ECO:0000256" key="3">
    <source>
        <dbReference type="ARBA" id="ARBA00012388"/>
    </source>
</evidence>
<evidence type="ECO:0000313" key="10">
    <source>
        <dbReference type="EMBL" id="JAS13900.1"/>
    </source>
</evidence>
<evidence type="ECO:0000256" key="2">
    <source>
        <dbReference type="ARBA" id="ARBA00008593"/>
    </source>
</evidence>
<sequence length="621" mass="70751">MDPKIGWFQPEQFGPAKDFWTRIWDAHTGLDNLKIGVSEEKHINKSQEIISVDNSTNTDSLIKRGQLNFNNNSNLTFNRASTYGMNKNHASLIGIHGGCPWWRIANRKYSTTAIIGLHEEIEDFYQYMTPTPEEHQMRKQVVSKIESIIKMLWPRAVVEIFGSFRTGLYLPTSDIDLVVIGEWEVLPLHTLEDALLDQRVCEPDQVKVLDKASVPIVKLTDRSSDIKVDISFNMSNGVKSAQIIKHFKKQFPVLGRLVLILKQFLLQRDLNEVFHGGISSYSLILMTISFLQLHPRQEALSDKANLGILLIEFFELYGRKFNYMKTAIRVKDGGTYISKEEIQKDMIDGHRPSVLCIEDPLTPGNDIGRGSYGALQVKQAFEYAYITMSQAVNPLNQFLHDANTVSILGRIIRVTDKVVQYRHWIKENFPLKSSSNSLSTSSGSEGSSVSSHGSSDSDSEGGDFSRTSHLHHQQTWRPQRPVSPPNPNQSGGVNRQPPHLSQPPPQVHNEINPQVVNEINRLRNSNKHLHQSQGPPPLTSKLNNNSKQFSNQNGFQRTFNNRKRTHSRPRPDNRSKTDSINHQQRFKPCPIKIIPLRQCYQQKAFLPYPPSCNIRYSYIPF</sequence>
<dbReference type="GO" id="GO:0031123">
    <property type="term" value="P:RNA 3'-end processing"/>
    <property type="evidence" value="ECO:0007669"/>
    <property type="project" value="TreeGrafter"/>
</dbReference>
<dbReference type="AlphaFoldDB" id="A0A1B6CKE7"/>
<dbReference type="InterPro" id="IPR002058">
    <property type="entry name" value="PAP_assoc"/>
</dbReference>
<dbReference type="EC" id="2.7.7.19" evidence="3"/>
<comment type="similarity">
    <text evidence="2">Belongs to the DNA polymerase type-B-like family.</text>
</comment>
<dbReference type="PANTHER" id="PTHR23092">
    <property type="entry name" value="POLY(A) RNA POLYMERASE"/>
    <property type="match status" value="1"/>
</dbReference>
<dbReference type="SUPFAM" id="SSF81301">
    <property type="entry name" value="Nucleotidyltransferase"/>
    <property type="match status" value="1"/>
</dbReference>
<dbReference type="InterPro" id="IPR045862">
    <property type="entry name" value="Trf4-like"/>
</dbReference>
<dbReference type="InterPro" id="IPR043519">
    <property type="entry name" value="NT_sf"/>
</dbReference>
<feature type="compositionally biased region" description="Low complexity" evidence="7">
    <location>
        <begin position="433"/>
        <end position="456"/>
    </location>
</feature>
<evidence type="ECO:0000259" key="8">
    <source>
        <dbReference type="Pfam" id="PF03828"/>
    </source>
</evidence>
<keyword evidence="4" id="KW-0808">Transferase</keyword>
<keyword evidence="5" id="KW-0479">Metal-binding</keyword>
<dbReference type="GO" id="GO:1990817">
    <property type="term" value="F:poly(A) RNA polymerase activity"/>
    <property type="evidence" value="ECO:0007669"/>
    <property type="project" value="UniProtKB-EC"/>
</dbReference>
<dbReference type="InterPro" id="IPR054708">
    <property type="entry name" value="MTPAP-like_central"/>
</dbReference>
<feature type="domain" description="Poly(A) RNA polymerase mitochondrial-like central palm" evidence="9">
    <location>
        <begin position="117"/>
        <end position="248"/>
    </location>
</feature>
<feature type="compositionally biased region" description="Polar residues" evidence="7">
    <location>
        <begin position="545"/>
        <end position="559"/>
    </location>
</feature>
<evidence type="ECO:0000256" key="4">
    <source>
        <dbReference type="ARBA" id="ARBA00022679"/>
    </source>
</evidence>
<dbReference type="Pfam" id="PF03828">
    <property type="entry name" value="PAP_assoc"/>
    <property type="match status" value="1"/>
</dbReference>
<evidence type="ECO:0000256" key="1">
    <source>
        <dbReference type="ARBA" id="ARBA00001936"/>
    </source>
</evidence>
<dbReference type="Gene3D" id="3.30.460.10">
    <property type="entry name" value="Beta Polymerase, domain 2"/>
    <property type="match status" value="1"/>
</dbReference>
<name>A0A1B6CKE7_9HEMI</name>
<dbReference type="CDD" id="cd05402">
    <property type="entry name" value="NT_PAP_TUTase"/>
    <property type="match status" value="1"/>
</dbReference>
<evidence type="ECO:0000256" key="5">
    <source>
        <dbReference type="ARBA" id="ARBA00022723"/>
    </source>
</evidence>
<dbReference type="FunFam" id="3.30.460.10:FF:000006">
    <property type="entry name" value="non-canonical poly(A) RNA polymerase PAPD5"/>
    <property type="match status" value="1"/>
</dbReference>
<reference evidence="10" key="1">
    <citation type="submission" date="2015-12" db="EMBL/GenBank/DDBJ databases">
        <title>De novo transcriptome assembly of four potential Pierce s Disease insect vectors from Arizona vineyards.</title>
        <authorList>
            <person name="Tassone E.E."/>
        </authorList>
    </citation>
    <scope>NUCLEOTIDE SEQUENCE</scope>
</reference>
<evidence type="ECO:0000256" key="7">
    <source>
        <dbReference type="SAM" id="MobiDB-lite"/>
    </source>
</evidence>
<accession>A0A1B6CKE7</accession>
<dbReference type="FunFam" id="1.10.1410.10:FF:000003">
    <property type="entry name" value="non-canonical poly(A) RNA polymerase PAPD7"/>
    <property type="match status" value="1"/>
</dbReference>
<evidence type="ECO:0000256" key="6">
    <source>
        <dbReference type="ARBA" id="ARBA00022842"/>
    </source>
</evidence>
<comment type="cofactor">
    <cofactor evidence="1">
        <name>Mn(2+)</name>
        <dbReference type="ChEBI" id="CHEBI:29035"/>
    </cofactor>
</comment>
<evidence type="ECO:0000259" key="9">
    <source>
        <dbReference type="Pfam" id="PF22600"/>
    </source>
</evidence>
<dbReference type="EMBL" id="GEDC01023398">
    <property type="protein sequence ID" value="JAS13900.1"/>
    <property type="molecule type" value="Transcribed_RNA"/>
</dbReference>
<proteinExistence type="inferred from homology"/>
<dbReference type="PANTHER" id="PTHR23092:SF15">
    <property type="entry name" value="INACTIVE NON-CANONICAL POLY(A) RNA POLYMERASE PROTEIN TRF4-2-RELATED"/>
    <property type="match status" value="1"/>
</dbReference>
<dbReference type="GO" id="GO:0043634">
    <property type="term" value="P:polyadenylation-dependent ncRNA catabolic process"/>
    <property type="evidence" value="ECO:0007669"/>
    <property type="project" value="TreeGrafter"/>
</dbReference>